<sequence>MGDDTAKPASSSLSSQQHSIANANDIGSQLCRAATPGPSGPPEPSLGTPSVPVFNQNDAVASHTSTPLKSSQKGVSATPTTARPFPMSPPSQSVMLEPDELEVPPTVDDDDDDLPSVSQLSQLVASTRPGFTKDETPEPFISAPFASTPKRSQSQRSPIKVPLKPSPEIISISSSPASPPKSLSQTNKPGSQKRKQDDGDRSITASEQSAKKQKVKAARRPTTYKHQVHWELDGNVVIRIKKTLFRLHRSVVRHSEWLSKRFEAEPNGFEGKDPIYNVEEEDGVAVEDFEVLLDAMDDAITYFYNPPDFFTVASIYRASNALSFPRFRDWATRYLEEMWPSSLSKVTINPISHASAAVILARECGLKSIRKRALYELVRLAGFGQDDSDDEPDEPRSRRSRATISSSDYRHLVRAREMLTSAWTTRIATATFGIEGRCVFGNLRCTATNVSLVASRHQEMVGSSGLFEMYLRDPICGTQALMELDWAKVGYCKACVDQRIVVWTKARERMWEDLDIWLGLDKC</sequence>
<protein>
    <recommendedName>
        <fullName evidence="4">BTB domain-containing protein</fullName>
    </recommendedName>
</protein>
<name>A0AA39KCT5_ARMTA</name>
<feature type="compositionally biased region" description="Low complexity" evidence="1">
    <location>
        <begin position="162"/>
        <end position="184"/>
    </location>
</feature>
<dbReference type="Proteomes" id="UP001175211">
    <property type="component" value="Unassembled WGS sequence"/>
</dbReference>
<dbReference type="GeneID" id="85364343"/>
<accession>A0AA39KCT5</accession>
<dbReference type="AlphaFoldDB" id="A0AA39KCT5"/>
<feature type="compositionally biased region" description="Low complexity" evidence="1">
    <location>
        <begin position="10"/>
        <end position="19"/>
    </location>
</feature>
<evidence type="ECO:0008006" key="4">
    <source>
        <dbReference type="Google" id="ProtNLM"/>
    </source>
</evidence>
<feature type="compositionally biased region" description="Polar residues" evidence="1">
    <location>
        <begin position="53"/>
        <end position="81"/>
    </location>
</feature>
<evidence type="ECO:0000313" key="3">
    <source>
        <dbReference type="Proteomes" id="UP001175211"/>
    </source>
</evidence>
<feature type="compositionally biased region" description="Basic residues" evidence="1">
    <location>
        <begin position="211"/>
        <end position="221"/>
    </location>
</feature>
<feature type="compositionally biased region" description="Acidic residues" evidence="1">
    <location>
        <begin position="97"/>
        <end position="114"/>
    </location>
</feature>
<comment type="caution">
    <text evidence="2">The sequence shown here is derived from an EMBL/GenBank/DDBJ whole genome shotgun (WGS) entry which is preliminary data.</text>
</comment>
<keyword evidence="3" id="KW-1185">Reference proteome</keyword>
<evidence type="ECO:0000313" key="2">
    <source>
        <dbReference type="EMBL" id="KAK0457449.1"/>
    </source>
</evidence>
<reference evidence="2" key="1">
    <citation type="submission" date="2023-06" db="EMBL/GenBank/DDBJ databases">
        <authorList>
            <consortium name="Lawrence Berkeley National Laboratory"/>
            <person name="Ahrendt S."/>
            <person name="Sahu N."/>
            <person name="Indic B."/>
            <person name="Wong-Bajracharya J."/>
            <person name="Merenyi Z."/>
            <person name="Ke H.-M."/>
            <person name="Monk M."/>
            <person name="Kocsube S."/>
            <person name="Drula E."/>
            <person name="Lipzen A."/>
            <person name="Balint B."/>
            <person name="Henrissat B."/>
            <person name="Andreopoulos B."/>
            <person name="Martin F.M."/>
            <person name="Harder C.B."/>
            <person name="Rigling D."/>
            <person name="Ford K.L."/>
            <person name="Foster G.D."/>
            <person name="Pangilinan J."/>
            <person name="Papanicolaou A."/>
            <person name="Barry K."/>
            <person name="LaButti K."/>
            <person name="Viragh M."/>
            <person name="Koriabine M."/>
            <person name="Yan M."/>
            <person name="Riley R."/>
            <person name="Champramary S."/>
            <person name="Plett K.L."/>
            <person name="Tsai I.J."/>
            <person name="Slot J."/>
            <person name="Sipos G."/>
            <person name="Plett J."/>
            <person name="Nagy L.G."/>
            <person name="Grigoriev I.V."/>
        </authorList>
    </citation>
    <scope>NUCLEOTIDE SEQUENCE</scope>
    <source>
        <strain evidence="2">CCBAS 213</strain>
    </source>
</reference>
<dbReference type="RefSeq" id="XP_060329761.1">
    <property type="nucleotide sequence ID" value="XM_060480795.1"/>
</dbReference>
<organism evidence="2 3">
    <name type="scientific">Armillaria tabescens</name>
    <name type="common">Ringless honey mushroom</name>
    <name type="synonym">Agaricus tabescens</name>
    <dbReference type="NCBI Taxonomy" id="1929756"/>
    <lineage>
        <taxon>Eukaryota</taxon>
        <taxon>Fungi</taxon>
        <taxon>Dikarya</taxon>
        <taxon>Basidiomycota</taxon>
        <taxon>Agaricomycotina</taxon>
        <taxon>Agaricomycetes</taxon>
        <taxon>Agaricomycetidae</taxon>
        <taxon>Agaricales</taxon>
        <taxon>Marasmiineae</taxon>
        <taxon>Physalacriaceae</taxon>
        <taxon>Desarmillaria</taxon>
    </lineage>
</organism>
<feature type="compositionally biased region" description="Low complexity" evidence="1">
    <location>
        <begin position="115"/>
        <end position="127"/>
    </location>
</feature>
<gene>
    <name evidence="2" type="ORF">EV420DRAFT_1764848</name>
</gene>
<feature type="region of interest" description="Disordered" evidence="1">
    <location>
        <begin position="1"/>
        <end position="221"/>
    </location>
</feature>
<proteinExistence type="predicted"/>
<evidence type="ECO:0000256" key="1">
    <source>
        <dbReference type="SAM" id="MobiDB-lite"/>
    </source>
</evidence>
<dbReference type="EMBL" id="JAUEPS010000021">
    <property type="protein sequence ID" value="KAK0457449.1"/>
    <property type="molecule type" value="Genomic_DNA"/>
</dbReference>